<comment type="caution">
    <text evidence="1">The sequence shown here is derived from an EMBL/GenBank/DDBJ whole genome shotgun (WGS) entry which is preliminary data.</text>
</comment>
<evidence type="ECO:0000313" key="1">
    <source>
        <dbReference type="EMBL" id="OIN12750.1"/>
    </source>
</evidence>
<name>A0A1J4QFC4_9GAMM</name>
<organism evidence="1 2">
    <name type="scientific">Oceanisphaera psychrotolerans</name>
    <dbReference type="NCBI Taxonomy" id="1414654"/>
    <lineage>
        <taxon>Bacteria</taxon>
        <taxon>Pseudomonadati</taxon>
        <taxon>Pseudomonadota</taxon>
        <taxon>Gammaproteobacteria</taxon>
        <taxon>Aeromonadales</taxon>
        <taxon>Aeromonadaceae</taxon>
        <taxon>Oceanisphaera</taxon>
    </lineage>
</organism>
<keyword evidence="2" id="KW-1185">Reference proteome</keyword>
<sequence length="93" mass="10738">MDNKQEFIAHLQASFREYFTKEKQTPTERAQAKSYINGLMVAGRMFGVSFEELQQIMTQEQSRSVTNTIKNDWGNIDPLEIPTIFRNAAQPPQ</sequence>
<dbReference type="AlphaFoldDB" id="A0A1J4QFC4"/>
<accession>A0A1J4QFC4</accession>
<gene>
    <name evidence="1" type="ORF">BFR47_11305</name>
</gene>
<dbReference type="EMBL" id="MDKE01000009">
    <property type="protein sequence ID" value="OIN12750.1"/>
    <property type="molecule type" value="Genomic_DNA"/>
</dbReference>
<reference evidence="1 2" key="1">
    <citation type="submission" date="2016-07" db="EMBL/GenBank/DDBJ databases">
        <title>Draft Genome Sequence of Oceanisphaera psychrotolerans, isolated from coastal sediment samples.</title>
        <authorList>
            <person name="Zhuo S."/>
            <person name="Ruan Z."/>
        </authorList>
    </citation>
    <scope>NUCLEOTIDE SEQUENCE [LARGE SCALE GENOMIC DNA]</scope>
    <source>
        <strain evidence="1 2">LAM-WHM-ZC</strain>
    </source>
</reference>
<dbReference type="OrthoDB" id="5600865at2"/>
<evidence type="ECO:0000313" key="2">
    <source>
        <dbReference type="Proteomes" id="UP000243073"/>
    </source>
</evidence>
<dbReference type="STRING" id="1414654.BFR47_11305"/>
<protein>
    <submittedName>
        <fullName evidence="1">Uncharacterized protein</fullName>
    </submittedName>
</protein>
<dbReference type="RefSeq" id="WP_071471816.1">
    <property type="nucleotide sequence ID" value="NZ_MDKE01000009.1"/>
</dbReference>
<proteinExistence type="predicted"/>
<dbReference type="Proteomes" id="UP000243073">
    <property type="component" value="Unassembled WGS sequence"/>
</dbReference>